<protein>
    <submittedName>
        <fullName evidence="1">Uncharacterized protein</fullName>
    </submittedName>
</protein>
<evidence type="ECO:0000313" key="2">
    <source>
        <dbReference type="Proteomes" id="UP000247772"/>
    </source>
</evidence>
<gene>
    <name evidence="1" type="ORF">C7410_1535</name>
</gene>
<organism evidence="1 2">
    <name type="scientific">Paraburkholderia silvatlantica</name>
    <dbReference type="NCBI Taxonomy" id="321895"/>
    <lineage>
        <taxon>Bacteria</taxon>
        <taxon>Pseudomonadati</taxon>
        <taxon>Pseudomonadota</taxon>
        <taxon>Betaproteobacteria</taxon>
        <taxon>Burkholderiales</taxon>
        <taxon>Burkholderiaceae</taxon>
        <taxon>Paraburkholderia</taxon>
    </lineage>
</organism>
<name>A0A2V4TIK2_9BURK</name>
<dbReference type="Proteomes" id="UP000247772">
    <property type="component" value="Unassembled WGS sequence"/>
</dbReference>
<sequence length="154" mass="17258">MRDQQNVGGRCFSAIDFLGMQPPAGFGEQFNNRYCIVIMHDMEAPDTYFPVQELLRRLSDDSRSASEIARLSGVSQPTVSRLRTSNGRRVRRSASFNKLCSFYGVKAPPSSRYAAAYNELLRNAIVEAWDGSEEHGRALLVVIKGLKELRERGA</sequence>
<comment type="caution">
    <text evidence="1">The sequence shown here is derived from an EMBL/GenBank/DDBJ whole genome shotgun (WGS) entry which is preliminary data.</text>
</comment>
<proteinExistence type="predicted"/>
<evidence type="ECO:0000313" key="1">
    <source>
        <dbReference type="EMBL" id="PYE12697.1"/>
    </source>
</evidence>
<accession>A0A2V4TIK2</accession>
<reference evidence="1 2" key="1">
    <citation type="submission" date="2018-06" db="EMBL/GenBank/DDBJ databases">
        <title>Genomic Encyclopedia of Type Strains, Phase IV (KMG-V): Genome sequencing to study the core and pangenomes of soil and plant-associated prokaryotes.</title>
        <authorList>
            <person name="Whitman W."/>
        </authorList>
    </citation>
    <scope>NUCLEOTIDE SEQUENCE [LARGE SCALE GENOMIC DNA]</scope>
    <source>
        <strain evidence="1 2">SRCL-318</strain>
    </source>
</reference>
<dbReference type="AlphaFoldDB" id="A0A2V4TIK2"/>
<dbReference type="EMBL" id="QJSQ01000053">
    <property type="protein sequence ID" value="PYE12697.1"/>
    <property type="molecule type" value="Genomic_DNA"/>
</dbReference>